<gene>
    <name evidence="1" type="ORF">KIH39_10290</name>
</gene>
<organism evidence="1 2">
    <name type="scientific">Telmatocola sphagniphila</name>
    <dbReference type="NCBI Taxonomy" id="1123043"/>
    <lineage>
        <taxon>Bacteria</taxon>
        <taxon>Pseudomonadati</taxon>
        <taxon>Planctomycetota</taxon>
        <taxon>Planctomycetia</taxon>
        <taxon>Gemmatales</taxon>
        <taxon>Gemmataceae</taxon>
    </lineage>
</organism>
<dbReference type="EMBL" id="CP074694">
    <property type="protein sequence ID" value="QVL34270.1"/>
    <property type="molecule type" value="Genomic_DNA"/>
</dbReference>
<name>A0A8E6EWS5_9BACT</name>
<evidence type="ECO:0000313" key="2">
    <source>
        <dbReference type="Proteomes" id="UP000676194"/>
    </source>
</evidence>
<keyword evidence="2" id="KW-1185">Reference proteome</keyword>
<protein>
    <submittedName>
        <fullName evidence="1">Uncharacterized protein</fullName>
    </submittedName>
</protein>
<dbReference type="AlphaFoldDB" id="A0A8E6EWS5"/>
<reference evidence="1" key="1">
    <citation type="submission" date="2021-05" db="EMBL/GenBank/DDBJ databases">
        <title>Complete genome sequence of the cellulolytic planctomycete Telmatocola sphagniphila SP2T and characterization of the first cellulase from planctomycetes.</title>
        <authorList>
            <person name="Rakitin A.L."/>
            <person name="Beletsky A.V."/>
            <person name="Naumoff D.G."/>
            <person name="Kulichevskaya I.S."/>
            <person name="Mardanov A.V."/>
            <person name="Ravin N.V."/>
            <person name="Dedysh S.N."/>
        </authorList>
    </citation>
    <scope>NUCLEOTIDE SEQUENCE</scope>
    <source>
        <strain evidence="1">SP2T</strain>
    </source>
</reference>
<dbReference type="RefSeq" id="WP_213499242.1">
    <property type="nucleotide sequence ID" value="NZ_CP074694.1"/>
</dbReference>
<sequence length="79" mass="8711">MIDVDRQHEVGIVRIPVLILKELGLSVQIRIDSRILGNVVIPELNAHDYEADKARFTSIKALLASVASEAGNILIIPRL</sequence>
<dbReference type="Proteomes" id="UP000676194">
    <property type="component" value="Chromosome"/>
</dbReference>
<proteinExistence type="predicted"/>
<evidence type="ECO:0000313" key="1">
    <source>
        <dbReference type="EMBL" id="QVL34270.1"/>
    </source>
</evidence>
<accession>A0A8E6EWS5</accession>
<dbReference type="KEGG" id="tsph:KIH39_10290"/>